<dbReference type="Gene3D" id="3.40.50.720">
    <property type="entry name" value="NAD(P)-binding Rossmann-like Domain"/>
    <property type="match status" value="1"/>
</dbReference>
<feature type="compositionally biased region" description="Polar residues" evidence="3">
    <location>
        <begin position="212"/>
        <end position="223"/>
    </location>
</feature>
<proteinExistence type="inferred from homology"/>
<dbReference type="PANTHER" id="PTHR10366">
    <property type="entry name" value="NAD DEPENDENT EPIMERASE/DEHYDRATASE"/>
    <property type="match status" value="1"/>
</dbReference>
<dbReference type="GO" id="GO:0016616">
    <property type="term" value="F:oxidoreductase activity, acting on the CH-OH group of donors, NAD or NADP as acceptor"/>
    <property type="evidence" value="ECO:0007669"/>
    <property type="project" value="TreeGrafter"/>
</dbReference>
<dbReference type="PANTHER" id="PTHR10366:SF564">
    <property type="entry name" value="STEROL-4-ALPHA-CARBOXYLATE 3-DEHYDROGENASE, DECARBOXYLATING"/>
    <property type="match status" value="1"/>
</dbReference>
<dbReference type="HOGENOM" id="CLU_007383_9_2_1"/>
<dbReference type="EMBL" id="KN818293">
    <property type="protein sequence ID" value="KIL60764.1"/>
    <property type="molecule type" value="Genomic_DNA"/>
</dbReference>
<accession>A0A0C2T2Q2</accession>
<dbReference type="InParanoid" id="A0A0C2T2Q2"/>
<dbReference type="OrthoDB" id="2735536at2759"/>
<comment type="similarity">
    <text evidence="2">Belongs to the NAD(P)-dependent epimerase/dehydratase family. Dihydroflavonol-4-reductase subfamily.</text>
</comment>
<dbReference type="Pfam" id="PF01370">
    <property type="entry name" value="Epimerase"/>
    <property type="match status" value="1"/>
</dbReference>
<reference evidence="5 6" key="1">
    <citation type="submission" date="2014-04" db="EMBL/GenBank/DDBJ databases">
        <title>Evolutionary Origins and Diversification of the Mycorrhizal Mutualists.</title>
        <authorList>
            <consortium name="DOE Joint Genome Institute"/>
            <consortium name="Mycorrhizal Genomics Consortium"/>
            <person name="Kohler A."/>
            <person name="Kuo A."/>
            <person name="Nagy L.G."/>
            <person name="Floudas D."/>
            <person name="Copeland A."/>
            <person name="Barry K.W."/>
            <person name="Cichocki N."/>
            <person name="Veneault-Fourrey C."/>
            <person name="LaButti K."/>
            <person name="Lindquist E.A."/>
            <person name="Lipzen A."/>
            <person name="Lundell T."/>
            <person name="Morin E."/>
            <person name="Murat C."/>
            <person name="Riley R."/>
            <person name="Ohm R."/>
            <person name="Sun H."/>
            <person name="Tunlid A."/>
            <person name="Henrissat B."/>
            <person name="Grigoriev I.V."/>
            <person name="Hibbett D.S."/>
            <person name="Martin F."/>
        </authorList>
    </citation>
    <scope>NUCLEOTIDE SEQUENCE [LARGE SCALE GENOMIC DNA]</scope>
    <source>
        <strain evidence="5 6">Koide BX008</strain>
    </source>
</reference>
<evidence type="ECO:0000313" key="6">
    <source>
        <dbReference type="Proteomes" id="UP000054549"/>
    </source>
</evidence>
<evidence type="ECO:0000256" key="3">
    <source>
        <dbReference type="SAM" id="MobiDB-lite"/>
    </source>
</evidence>
<dbReference type="AlphaFoldDB" id="A0A0C2T2Q2"/>
<gene>
    <name evidence="5" type="ORF">M378DRAFT_167742</name>
</gene>
<name>A0A0C2T2Q2_AMAMK</name>
<protein>
    <recommendedName>
        <fullName evidence="4">NAD-dependent epimerase/dehydratase domain-containing protein</fullName>
    </recommendedName>
</protein>
<keyword evidence="1" id="KW-0560">Oxidoreductase</keyword>
<dbReference type="InterPro" id="IPR001509">
    <property type="entry name" value="Epimerase_deHydtase"/>
</dbReference>
<evidence type="ECO:0000256" key="2">
    <source>
        <dbReference type="ARBA" id="ARBA00023445"/>
    </source>
</evidence>
<keyword evidence="6" id="KW-1185">Reference proteome</keyword>
<evidence type="ECO:0000256" key="1">
    <source>
        <dbReference type="ARBA" id="ARBA00023002"/>
    </source>
</evidence>
<dbReference type="Proteomes" id="UP000054549">
    <property type="component" value="Unassembled WGS sequence"/>
</dbReference>
<dbReference type="InterPro" id="IPR036291">
    <property type="entry name" value="NAD(P)-bd_dom_sf"/>
</dbReference>
<dbReference type="InterPro" id="IPR050425">
    <property type="entry name" value="NAD(P)_dehydrat-like"/>
</dbReference>
<feature type="region of interest" description="Disordered" evidence="3">
    <location>
        <begin position="212"/>
        <end position="234"/>
    </location>
</feature>
<feature type="domain" description="NAD-dependent epimerase/dehydratase" evidence="4">
    <location>
        <begin position="21"/>
        <end position="190"/>
    </location>
</feature>
<organism evidence="5 6">
    <name type="scientific">Amanita muscaria (strain Koide BX008)</name>
    <dbReference type="NCBI Taxonomy" id="946122"/>
    <lineage>
        <taxon>Eukaryota</taxon>
        <taxon>Fungi</taxon>
        <taxon>Dikarya</taxon>
        <taxon>Basidiomycota</taxon>
        <taxon>Agaricomycotina</taxon>
        <taxon>Agaricomycetes</taxon>
        <taxon>Agaricomycetidae</taxon>
        <taxon>Agaricales</taxon>
        <taxon>Pluteineae</taxon>
        <taxon>Amanitaceae</taxon>
        <taxon>Amanita</taxon>
    </lineage>
</organism>
<dbReference type="SUPFAM" id="SSF51735">
    <property type="entry name" value="NAD(P)-binding Rossmann-fold domains"/>
    <property type="match status" value="1"/>
</dbReference>
<sequence>MRLYMLHHHCIWTSRIPRVCYFIEPAVNGSVGILKSAVKNSASLKRIVIVASTACIYRDTNEPLVLSENDWNDQAIHDVARLGRNASFWTKYNASKTLAEKAAWTFYRQHQEDVNWDLVVTNPSYVFGPSLNPVSSLSQINASSKLWYEAVVDPNGYSAHISEPSKSWVDVRDLAQVLVKSLVCPEAGGERIIITSGSAVWQDWLDTANALSPSPIPSHSPNTDKVLPRGSLGGGKNAVHKIKYDTSKAQRLFQPVYRTMEETTRDTLADFEKRGW</sequence>
<evidence type="ECO:0000313" key="5">
    <source>
        <dbReference type="EMBL" id="KIL60764.1"/>
    </source>
</evidence>
<dbReference type="FunCoup" id="A0A0C2T2Q2">
    <property type="interactions" value="63"/>
</dbReference>
<dbReference type="STRING" id="946122.A0A0C2T2Q2"/>
<evidence type="ECO:0000259" key="4">
    <source>
        <dbReference type="Pfam" id="PF01370"/>
    </source>
</evidence>